<comment type="caution">
    <text evidence="6">The sequence shown here is derived from an EMBL/GenBank/DDBJ whole genome shotgun (WGS) entry which is preliminary data.</text>
</comment>
<reference evidence="6" key="1">
    <citation type="submission" date="2021-01" db="EMBL/GenBank/DDBJ databases">
        <title>Whole genome shotgun sequence of Sphaerisporangium rufum NBRC 109079.</title>
        <authorList>
            <person name="Komaki H."/>
            <person name="Tamura T."/>
        </authorList>
    </citation>
    <scope>NUCLEOTIDE SEQUENCE</scope>
    <source>
        <strain evidence="6">NBRC 109079</strain>
    </source>
</reference>
<gene>
    <name evidence="6" type="ORF">Sru01_21600</name>
</gene>
<dbReference type="Proteomes" id="UP000655287">
    <property type="component" value="Unassembled WGS sequence"/>
</dbReference>
<feature type="DNA-binding region" description="H-T-H motif" evidence="4">
    <location>
        <begin position="39"/>
        <end position="58"/>
    </location>
</feature>
<dbReference type="SUPFAM" id="SSF46689">
    <property type="entry name" value="Homeodomain-like"/>
    <property type="match status" value="1"/>
</dbReference>
<dbReference type="InterPro" id="IPR001647">
    <property type="entry name" value="HTH_TetR"/>
</dbReference>
<evidence type="ECO:0000256" key="4">
    <source>
        <dbReference type="PROSITE-ProRule" id="PRU00335"/>
    </source>
</evidence>
<dbReference type="PRINTS" id="PR00455">
    <property type="entry name" value="HTHTETR"/>
</dbReference>
<evidence type="ECO:0000256" key="3">
    <source>
        <dbReference type="ARBA" id="ARBA00023163"/>
    </source>
</evidence>
<dbReference type="PANTHER" id="PTHR30055:SF238">
    <property type="entry name" value="MYCOFACTOCIN BIOSYNTHESIS TRANSCRIPTIONAL REGULATOR MFTR-RELATED"/>
    <property type="match status" value="1"/>
</dbReference>
<proteinExistence type="predicted"/>
<evidence type="ECO:0000256" key="2">
    <source>
        <dbReference type="ARBA" id="ARBA00023125"/>
    </source>
</evidence>
<dbReference type="PANTHER" id="PTHR30055">
    <property type="entry name" value="HTH-TYPE TRANSCRIPTIONAL REGULATOR RUTR"/>
    <property type="match status" value="1"/>
</dbReference>
<keyword evidence="7" id="KW-1185">Reference proteome</keyword>
<keyword evidence="1" id="KW-0805">Transcription regulation</keyword>
<dbReference type="Pfam" id="PF00440">
    <property type="entry name" value="TetR_N"/>
    <property type="match status" value="1"/>
</dbReference>
<name>A0A919R0M6_9ACTN</name>
<dbReference type="EMBL" id="BOOU01000032">
    <property type="protein sequence ID" value="GII77178.1"/>
    <property type="molecule type" value="Genomic_DNA"/>
</dbReference>
<dbReference type="GO" id="GO:0000976">
    <property type="term" value="F:transcription cis-regulatory region binding"/>
    <property type="evidence" value="ECO:0007669"/>
    <property type="project" value="TreeGrafter"/>
</dbReference>
<keyword evidence="3" id="KW-0804">Transcription</keyword>
<keyword evidence="2 4" id="KW-0238">DNA-binding</keyword>
<dbReference type="InterPro" id="IPR050109">
    <property type="entry name" value="HTH-type_TetR-like_transc_reg"/>
</dbReference>
<dbReference type="Gene3D" id="1.10.10.60">
    <property type="entry name" value="Homeodomain-like"/>
    <property type="match status" value="1"/>
</dbReference>
<protein>
    <submittedName>
        <fullName evidence="6">TetR family transcriptional regulator</fullName>
    </submittedName>
</protein>
<dbReference type="InterPro" id="IPR009057">
    <property type="entry name" value="Homeodomain-like_sf"/>
</dbReference>
<evidence type="ECO:0000313" key="6">
    <source>
        <dbReference type="EMBL" id="GII77178.1"/>
    </source>
</evidence>
<dbReference type="GO" id="GO:0003700">
    <property type="term" value="F:DNA-binding transcription factor activity"/>
    <property type="evidence" value="ECO:0007669"/>
    <property type="project" value="TreeGrafter"/>
</dbReference>
<dbReference type="Gene3D" id="1.10.357.10">
    <property type="entry name" value="Tetracycline Repressor, domain 2"/>
    <property type="match status" value="1"/>
</dbReference>
<evidence type="ECO:0000256" key="1">
    <source>
        <dbReference type="ARBA" id="ARBA00023015"/>
    </source>
</evidence>
<organism evidence="6 7">
    <name type="scientific">Sphaerisporangium rufum</name>
    <dbReference type="NCBI Taxonomy" id="1381558"/>
    <lineage>
        <taxon>Bacteria</taxon>
        <taxon>Bacillati</taxon>
        <taxon>Actinomycetota</taxon>
        <taxon>Actinomycetes</taxon>
        <taxon>Streptosporangiales</taxon>
        <taxon>Streptosporangiaceae</taxon>
        <taxon>Sphaerisporangium</taxon>
    </lineage>
</organism>
<feature type="domain" description="HTH tetR-type" evidence="5">
    <location>
        <begin position="16"/>
        <end position="76"/>
    </location>
</feature>
<dbReference type="PROSITE" id="PS50977">
    <property type="entry name" value="HTH_TETR_2"/>
    <property type="match status" value="1"/>
</dbReference>
<accession>A0A919R0M6</accession>
<dbReference type="AlphaFoldDB" id="A0A919R0M6"/>
<sequence length="213" mass="22124">MMSPRRPAALANGDHRTLRDHLIATAARLVAERGCATLTVRAIAREAGVADGVLYNHFTDKEELLALALHAHVRAAEQALGMPPPRAGEGTVADNLRAYVERALALHGAILPAFDGLTPHSKVLARFAETGGHPAGGLGLRGELREYLEAERTLGRLDPAARVGTAVTMIVGACHEVVLPPAFRGGGEPAGPPPEGFAADLAATVLSGIAARP</sequence>
<evidence type="ECO:0000313" key="7">
    <source>
        <dbReference type="Proteomes" id="UP000655287"/>
    </source>
</evidence>
<evidence type="ECO:0000259" key="5">
    <source>
        <dbReference type="PROSITE" id="PS50977"/>
    </source>
</evidence>